<reference evidence="2 3" key="1">
    <citation type="journal article" date="2018" name="BMC Genomics">
        <title>Genomic evidence for intraspecific hybridization in a clonal and extremely halotolerant yeast.</title>
        <authorList>
            <person name="Gostincar C."/>
            <person name="Stajich J.E."/>
            <person name="Zupancic J."/>
            <person name="Zalar P."/>
            <person name="Gunde-Cimerman N."/>
        </authorList>
    </citation>
    <scope>NUCLEOTIDE SEQUENCE [LARGE SCALE GENOMIC DNA]</scope>
    <source>
        <strain evidence="2 3">EXF-10513</strain>
    </source>
</reference>
<dbReference type="Proteomes" id="UP000269539">
    <property type="component" value="Unassembled WGS sequence"/>
</dbReference>
<name>A0A3M7HBM7_HORWE</name>
<organism evidence="2 3">
    <name type="scientific">Hortaea werneckii</name>
    <name type="common">Black yeast</name>
    <name type="synonym">Cladosporium werneckii</name>
    <dbReference type="NCBI Taxonomy" id="91943"/>
    <lineage>
        <taxon>Eukaryota</taxon>
        <taxon>Fungi</taxon>
        <taxon>Dikarya</taxon>
        <taxon>Ascomycota</taxon>
        <taxon>Pezizomycotina</taxon>
        <taxon>Dothideomycetes</taxon>
        <taxon>Dothideomycetidae</taxon>
        <taxon>Mycosphaerellales</taxon>
        <taxon>Teratosphaeriaceae</taxon>
        <taxon>Hortaea</taxon>
    </lineage>
</organism>
<dbReference type="AlphaFoldDB" id="A0A3M7HBM7"/>
<gene>
    <name evidence="2" type="ORF">D0864_01193</name>
</gene>
<proteinExistence type="predicted"/>
<feature type="region of interest" description="Disordered" evidence="1">
    <location>
        <begin position="136"/>
        <end position="176"/>
    </location>
</feature>
<feature type="region of interest" description="Disordered" evidence="1">
    <location>
        <begin position="246"/>
        <end position="269"/>
    </location>
</feature>
<evidence type="ECO:0000313" key="3">
    <source>
        <dbReference type="Proteomes" id="UP000269539"/>
    </source>
</evidence>
<protein>
    <submittedName>
        <fullName evidence="2">Uncharacterized protein</fullName>
    </submittedName>
</protein>
<dbReference type="EMBL" id="QWIO01000069">
    <property type="protein sequence ID" value="RMZ10724.1"/>
    <property type="molecule type" value="Genomic_DNA"/>
</dbReference>
<feature type="compositionally biased region" description="Polar residues" evidence="1">
    <location>
        <begin position="8"/>
        <end position="36"/>
    </location>
</feature>
<feature type="compositionally biased region" description="Basic and acidic residues" evidence="1">
    <location>
        <begin position="49"/>
        <end position="58"/>
    </location>
</feature>
<sequence length="610" mass="67481">MRDLELENTLSFSSGMTPPHWLSNTFHRGQESSLQTRGGLRSPSAAVIRRIDGQRRPDSVPVKPSDSHTRSTEELPRHVRGEDNLMGSPNQEQGDDTRIHLDESRDETLVQKVAAVFNENGKGQQHQKHYISFVKESDHESAKRMSDTIGETPEPPKRSNISKSLDGRNHLNGSRDKTLAQKVADVFDDLDFKGYEASDLVQQSFTQTTPSTVPTPRRPGSKTQFKRITIGRKLPKAAQPYDFKSVSKTVHSAEQPRRPEVRERKVGSAMHNAKIESSAWLRESLANGSAAADYFNEASDVAPAFSTVGTPLSQSLATTDVVAKPKADAIPNDHYYREASPVVTMQDCLGQAQAAESLKGPAGSHQGDPSLTVILNSPRHVDVDEDSTCKSTQALQNSEDEPLNVVRRRCAVPKAQMKAPEEVGRIQGPQCSDLQLSMPIIAHKEAGCDTGTLPKTNHWRSRERSAADDDGSLLKPLPQDERDVTYTASSLFDEWHEYDPTRQLDYGAKMAEIKRRPSRKAMFGKPAFHSRLGSREVSQSGYLNGIGGSSTVKKWNRTWSITTHCKNLFGLPQNVEPVMYNAQLMYRDGATDHSSKVTNAQAYFPTGLDG</sequence>
<comment type="caution">
    <text evidence="2">The sequence shown here is derived from an EMBL/GenBank/DDBJ whole genome shotgun (WGS) entry which is preliminary data.</text>
</comment>
<accession>A0A3M7HBM7</accession>
<feature type="compositionally biased region" description="Basic and acidic residues" evidence="1">
    <location>
        <begin position="136"/>
        <end position="146"/>
    </location>
</feature>
<feature type="compositionally biased region" description="Basic and acidic residues" evidence="1">
    <location>
        <begin position="65"/>
        <end position="83"/>
    </location>
</feature>
<feature type="region of interest" description="Disordered" evidence="1">
    <location>
        <begin position="447"/>
        <end position="478"/>
    </location>
</feature>
<feature type="compositionally biased region" description="Basic and acidic residues" evidence="1">
    <location>
        <begin position="165"/>
        <end position="176"/>
    </location>
</feature>
<feature type="compositionally biased region" description="Basic and acidic residues" evidence="1">
    <location>
        <begin position="254"/>
        <end position="266"/>
    </location>
</feature>
<feature type="region of interest" description="Disordered" evidence="1">
    <location>
        <begin position="1"/>
        <end position="96"/>
    </location>
</feature>
<evidence type="ECO:0000313" key="2">
    <source>
        <dbReference type="EMBL" id="RMZ10724.1"/>
    </source>
</evidence>
<evidence type="ECO:0000256" key="1">
    <source>
        <dbReference type="SAM" id="MobiDB-lite"/>
    </source>
</evidence>